<dbReference type="KEGG" id="bsau:DWV08_03210"/>
<keyword evidence="1" id="KW-0812">Transmembrane</keyword>
<dbReference type="OrthoDB" id="2599257at2"/>
<evidence type="ECO:0000313" key="4">
    <source>
        <dbReference type="Proteomes" id="UP000254236"/>
    </source>
</evidence>
<gene>
    <name evidence="2" type="ORF">DWV08_03210</name>
    <name evidence="3" type="ORF">DXU92_08340</name>
</gene>
<evidence type="ECO:0000256" key="1">
    <source>
        <dbReference type="SAM" id="Phobius"/>
    </source>
</evidence>
<keyword evidence="1" id="KW-1133">Transmembrane helix</keyword>
<reference evidence="3 5" key="2">
    <citation type="submission" date="2018-08" db="EMBL/GenBank/DDBJ databases">
        <title>Brachybacterium saurashtrense DSM 23186.</title>
        <authorList>
            <person name="Li Y."/>
        </authorList>
    </citation>
    <scope>NUCLEOTIDE SEQUENCE [LARGE SCALE GENOMIC DNA]</scope>
    <source>
        <strain evidence="3 5">DSM 23186</strain>
    </source>
</reference>
<proteinExistence type="predicted"/>
<keyword evidence="1" id="KW-0472">Membrane</keyword>
<evidence type="ECO:0000313" key="3">
    <source>
        <dbReference type="EMBL" id="RRR23344.1"/>
    </source>
</evidence>
<dbReference type="EMBL" id="CP031356">
    <property type="protein sequence ID" value="AXK44732.1"/>
    <property type="molecule type" value="Genomic_DNA"/>
</dbReference>
<organism evidence="3 5">
    <name type="scientific">Brachybacterium saurashtrense</name>
    <dbReference type="NCBI Taxonomy" id="556288"/>
    <lineage>
        <taxon>Bacteria</taxon>
        <taxon>Bacillati</taxon>
        <taxon>Actinomycetota</taxon>
        <taxon>Actinomycetes</taxon>
        <taxon>Micrococcales</taxon>
        <taxon>Dermabacteraceae</taxon>
        <taxon>Brachybacterium</taxon>
    </lineage>
</organism>
<accession>A0A345YLD0</accession>
<evidence type="ECO:0000313" key="2">
    <source>
        <dbReference type="EMBL" id="AXK44732.1"/>
    </source>
</evidence>
<dbReference type="RefSeq" id="WP_115412485.1">
    <property type="nucleotide sequence ID" value="NZ_CP031356.1"/>
</dbReference>
<feature type="transmembrane region" description="Helical" evidence="1">
    <location>
        <begin position="103"/>
        <end position="125"/>
    </location>
</feature>
<dbReference type="EMBL" id="QSWH01000003">
    <property type="protein sequence ID" value="RRR23344.1"/>
    <property type="molecule type" value="Genomic_DNA"/>
</dbReference>
<name>A0A345YLD0_9MICO</name>
<feature type="transmembrane region" description="Helical" evidence="1">
    <location>
        <begin position="131"/>
        <end position="151"/>
    </location>
</feature>
<dbReference type="AlphaFoldDB" id="A0A345YLD0"/>
<sequence>MTETPTPALPRTTVQEHTTVRAPKPLEQLYRDAYAGFGWSVRSVSERPPLRPLPLLPAFRARSVTLDMARDRRLHSRPVVQELQHAAETSLAEIARLDRSTRVLPATLAGALGVLGAVFLALSMFTMEPTIGPASVLFGALGLAAWAAGALSHVPVTRRVRARIAPRLAAAEDLLGDIAGQAQHHLC</sequence>
<reference evidence="2 4" key="1">
    <citation type="submission" date="2018-07" db="EMBL/GenBank/DDBJ databases">
        <title>Brachybacterium saurashtrense DSM 23186 genome sequence.</title>
        <authorList>
            <person name="Guo L."/>
        </authorList>
    </citation>
    <scope>NUCLEOTIDE SEQUENCE [LARGE SCALE GENOMIC DNA]</scope>
    <source>
        <strain evidence="2 4">DSM 23186</strain>
    </source>
</reference>
<dbReference type="Proteomes" id="UP000282185">
    <property type="component" value="Unassembled WGS sequence"/>
</dbReference>
<protein>
    <submittedName>
        <fullName evidence="3">Uncharacterized protein</fullName>
    </submittedName>
</protein>
<keyword evidence="4" id="KW-1185">Reference proteome</keyword>
<evidence type="ECO:0000313" key="5">
    <source>
        <dbReference type="Proteomes" id="UP000282185"/>
    </source>
</evidence>
<dbReference type="Proteomes" id="UP000254236">
    <property type="component" value="Chromosome"/>
</dbReference>